<dbReference type="GO" id="GO:0050660">
    <property type="term" value="F:flavin adenine dinucleotide binding"/>
    <property type="evidence" value="ECO:0007669"/>
    <property type="project" value="InterPro"/>
</dbReference>
<keyword evidence="2" id="KW-0274">FAD</keyword>
<gene>
    <name evidence="4" type="primary">CBDAS</name>
    <name evidence="4" type="ORF">MA16_Dca029082</name>
</gene>
<evidence type="ECO:0000259" key="3">
    <source>
        <dbReference type="Pfam" id="PF08031"/>
    </source>
</evidence>
<dbReference type="Pfam" id="PF08031">
    <property type="entry name" value="BBE"/>
    <property type="match status" value="1"/>
</dbReference>
<dbReference type="EMBL" id="KZ504866">
    <property type="protein sequence ID" value="PKU60992.1"/>
    <property type="molecule type" value="Genomic_DNA"/>
</dbReference>
<protein>
    <submittedName>
        <fullName evidence="4">Cannabidiolic acid synthase</fullName>
    </submittedName>
</protein>
<evidence type="ECO:0000256" key="1">
    <source>
        <dbReference type="ARBA" id="ARBA00022630"/>
    </source>
</evidence>
<dbReference type="Gene3D" id="3.30.465.10">
    <property type="match status" value="1"/>
</dbReference>
<proteinExistence type="predicted"/>
<dbReference type="Proteomes" id="UP000233837">
    <property type="component" value="Unassembled WGS sequence"/>
</dbReference>
<dbReference type="GO" id="GO:0016491">
    <property type="term" value="F:oxidoreductase activity"/>
    <property type="evidence" value="ECO:0007669"/>
    <property type="project" value="InterPro"/>
</dbReference>
<keyword evidence="5" id="KW-1185">Reference proteome</keyword>
<organism evidence="4 5">
    <name type="scientific">Dendrobium catenatum</name>
    <dbReference type="NCBI Taxonomy" id="906689"/>
    <lineage>
        <taxon>Eukaryota</taxon>
        <taxon>Viridiplantae</taxon>
        <taxon>Streptophyta</taxon>
        <taxon>Embryophyta</taxon>
        <taxon>Tracheophyta</taxon>
        <taxon>Spermatophyta</taxon>
        <taxon>Magnoliopsida</taxon>
        <taxon>Liliopsida</taxon>
        <taxon>Asparagales</taxon>
        <taxon>Orchidaceae</taxon>
        <taxon>Epidendroideae</taxon>
        <taxon>Malaxideae</taxon>
        <taxon>Dendrobiinae</taxon>
        <taxon>Dendrobium</taxon>
    </lineage>
</organism>
<accession>A0A2I0VC46</accession>
<dbReference type="Gene3D" id="3.40.462.20">
    <property type="match status" value="1"/>
</dbReference>
<feature type="domain" description="Berberine/berberine-like" evidence="3">
    <location>
        <begin position="78"/>
        <end position="136"/>
    </location>
</feature>
<reference evidence="4 5" key="1">
    <citation type="journal article" date="2016" name="Sci. Rep.">
        <title>The Dendrobium catenatum Lindl. genome sequence provides insights into polysaccharide synthase, floral development and adaptive evolution.</title>
        <authorList>
            <person name="Zhang G.Q."/>
            <person name="Xu Q."/>
            <person name="Bian C."/>
            <person name="Tsai W.C."/>
            <person name="Yeh C.M."/>
            <person name="Liu K.W."/>
            <person name="Yoshida K."/>
            <person name="Zhang L.S."/>
            <person name="Chang S.B."/>
            <person name="Chen F."/>
            <person name="Shi Y."/>
            <person name="Su Y.Y."/>
            <person name="Zhang Y.Q."/>
            <person name="Chen L.J."/>
            <person name="Yin Y."/>
            <person name="Lin M."/>
            <person name="Huang H."/>
            <person name="Deng H."/>
            <person name="Wang Z.W."/>
            <person name="Zhu S.L."/>
            <person name="Zhao X."/>
            <person name="Deng C."/>
            <person name="Niu S.C."/>
            <person name="Huang J."/>
            <person name="Wang M."/>
            <person name="Liu G.H."/>
            <person name="Yang H.J."/>
            <person name="Xiao X.J."/>
            <person name="Hsiao Y.Y."/>
            <person name="Wu W.L."/>
            <person name="Chen Y.Y."/>
            <person name="Mitsuda N."/>
            <person name="Ohme-Takagi M."/>
            <person name="Luo Y.B."/>
            <person name="Van de Peer Y."/>
            <person name="Liu Z.J."/>
        </authorList>
    </citation>
    <scope>NUCLEOTIDE SEQUENCE [LARGE SCALE GENOMIC DNA]</scope>
    <source>
        <tissue evidence="4">The whole plant</tissue>
    </source>
</reference>
<evidence type="ECO:0000256" key="2">
    <source>
        <dbReference type="ARBA" id="ARBA00022827"/>
    </source>
</evidence>
<dbReference type="InterPro" id="IPR016169">
    <property type="entry name" value="FAD-bd_PCMH_sub2"/>
</dbReference>
<name>A0A2I0VC46_9ASPA</name>
<dbReference type="InterPro" id="IPR012951">
    <property type="entry name" value="BBE"/>
</dbReference>
<evidence type="ECO:0000313" key="4">
    <source>
        <dbReference type="EMBL" id="PKU60992.1"/>
    </source>
</evidence>
<dbReference type="STRING" id="906689.A0A2I0VC46"/>
<dbReference type="PANTHER" id="PTHR32448">
    <property type="entry name" value="OS08G0158400 PROTEIN"/>
    <property type="match status" value="1"/>
</dbReference>
<dbReference type="AlphaFoldDB" id="A0A2I0VC46"/>
<sequence length="138" mass="16066">MGANDEPLVLIIEPMGGRMSEIKEDAVAFPHRGGNIYNVQYFMRWFEKQEGVTEKHLEWMRKFYGFMAPYVSSKPRAAYYNYKDIDLGRNVEGNGESYLAASVWGMKYFKGNFMRLAKVKGRVDPTNFFWNEQSIPVL</sequence>
<evidence type="ECO:0000313" key="5">
    <source>
        <dbReference type="Proteomes" id="UP000233837"/>
    </source>
</evidence>
<keyword evidence="1" id="KW-0285">Flavoprotein</keyword>
<reference evidence="4 5" key="2">
    <citation type="journal article" date="2017" name="Nature">
        <title>The Apostasia genome and the evolution of orchids.</title>
        <authorList>
            <person name="Zhang G.Q."/>
            <person name="Liu K.W."/>
            <person name="Li Z."/>
            <person name="Lohaus R."/>
            <person name="Hsiao Y.Y."/>
            <person name="Niu S.C."/>
            <person name="Wang J.Y."/>
            <person name="Lin Y.C."/>
            <person name="Xu Q."/>
            <person name="Chen L.J."/>
            <person name="Yoshida K."/>
            <person name="Fujiwara S."/>
            <person name="Wang Z.W."/>
            <person name="Zhang Y.Q."/>
            <person name="Mitsuda N."/>
            <person name="Wang M."/>
            <person name="Liu G.H."/>
            <person name="Pecoraro L."/>
            <person name="Huang H.X."/>
            <person name="Xiao X.J."/>
            <person name="Lin M."/>
            <person name="Wu X.Y."/>
            <person name="Wu W.L."/>
            <person name="Chen Y.Y."/>
            <person name="Chang S.B."/>
            <person name="Sakamoto S."/>
            <person name="Ohme-Takagi M."/>
            <person name="Yagi M."/>
            <person name="Zeng S.J."/>
            <person name="Shen C.Y."/>
            <person name="Yeh C.M."/>
            <person name="Luo Y.B."/>
            <person name="Tsai W.C."/>
            <person name="Van de Peer Y."/>
            <person name="Liu Z.J."/>
        </authorList>
    </citation>
    <scope>NUCLEOTIDE SEQUENCE [LARGE SCALE GENOMIC DNA]</scope>
    <source>
        <tissue evidence="4">The whole plant</tissue>
    </source>
</reference>